<feature type="region of interest" description="Disordered" evidence="1">
    <location>
        <begin position="1"/>
        <end position="62"/>
    </location>
</feature>
<accession>L9WJJ1</accession>
<organism evidence="2 3">
    <name type="scientific">Natronorubrum sulfidifaciens JCM 14089</name>
    <dbReference type="NCBI Taxonomy" id="1230460"/>
    <lineage>
        <taxon>Archaea</taxon>
        <taxon>Methanobacteriati</taxon>
        <taxon>Methanobacteriota</taxon>
        <taxon>Stenosarchaea group</taxon>
        <taxon>Halobacteria</taxon>
        <taxon>Halobacteriales</taxon>
        <taxon>Natrialbaceae</taxon>
        <taxon>Natronorubrum</taxon>
    </lineage>
</organism>
<dbReference type="EMBL" id="AOHX01000002">
    <property type="protein sequence ID" value="ELY49396.1"/>
    <property type="molecule type" value="Genomic_DNA"/>
</dbReference>
<reference evidence="2 3" key="1">
    <citation type="journal article" date="2014" name="PLoS Genet.">
        <title>Phylogenetically driven sequencing of extremely halophilic archaea reveals strategies for static and dynamic osmo-response.</title>
        <authorList>
            <person name="Becker E.A."/>
            <person name="Seitzer P.M."/>
            <person name="Tritt A."/>
            <person name="Larsen D."/>
            <person name="Krusor M."/>
            <person name="Yao A.I."/>
            <person name="Wu D."/>
            <person name="Madern D."/>
            <person name="Eisen J.A."/>
            <person name="Darling A.E."/>
            <person name="Facciotti M.T."/>
        </authorList>
    </citation>
    <scope>NUCLEOTIDE SEQUENCE [LARGE SCALE GENOMIC DNA]</scope>
    <source>
        <strain evidence="2 3">JCM 14089</strain>
    </source>
</reference>
<proteinExistence type="predicted"/>
<dbReference type="Proteomes" id="UP000011661">
    <property type="component" value="Unassembled WGS sequence"/>
</dbReference>
<comment type="caution">
    <text evidence="2">The sequence shown here is derived from an EMBL/GenBank/DDBJ whole genome shotgun (WGS) entry which is preliminary data.</text>
</comment>
<protein>
    <submittedName>
        <fullName evidence="2">Uncharacterized protein</fullName>
    </submittedName>
</protein>
<keyword evidence="3" id="KW-1185">Reference proteome</keyword>
<name>L9WJJ1_9EURY</name>
<dbReference type="RefSeq" id="WP_008158937.1">
    <property type="nucleotide sequence ID" value="NZ_AOHX01000002.1"/>
</dbReference>
<dbReference type="STRING" id="1230460.C495_00485"/>
<gene>
    <name evidence="2" type="ORF">C495_00485</name>
</gene>
<evidence type="ECO:0000256" key="1">
    <source>
        <dbReference type="SAM" id="MobiDB-lite"/>
    </source>
</evidence>
<sequence length="62" mass="6714">MIDQSMIRGQWHDDSTASNGRNRREIGPAVVHGRLENDADSAPGAERDAVGVDANRSNEVIV</sequence>
<evidence type="ECO:0000313" key="3">
    <source>
        <dbReference type="Proteomes" id="UP000011661"/>
    </source>
</evidence>
<evidence type="ECO:0000313" key="2">
    <source>
        <dbReference type="EMBL" id="ELY49396.1"/>
    </source>
</evidence>
<dbReference type="AlphaFoldDB" id="L9WJJ1"/>
<dbReference type="PATRIC" id="fig|1230460.4.peg.104"/>